<proteinExistence type="predicted"/>
<evidence type="ECO:0000313" key="2">
    <source>
        <dbReference type="EMBL" id="KRL65472.1"/>
    </source>
</evidence>
<feature type="transmembrane region" description="Helical" evidence="1">
    <location>
        <begin position="434"/>
        <end position="451"/>
    </location>
</feature>
<comment type="caution">
    <text evidence="2">The sequence shown here is derived from an EMBL/GenBank/DDBJ whole genome shotgun (WGS) entry which is preliminary data.</text>
</comment>
<dbReference type="PATRIC" id="fig|1423815.3.peg.1615"/>
<protein>
    <recommendedName>
        <fullName evidence="4">O-antigen polymerase</fullName>
    </recommendedName>
</protein>
<feature type="transmembrane region" description="Helical" evidence="1">
    <location>
        <begin position="226"/>
        <end position="242"/>
    </location>
</feature>
<feature type="transmembrane region" description="Helical" evidence="1">
    <location>
        <begin position="171"/>
        <end position="192"/>
    </location>
</feature>
<feature type="transmembrane region" description="Helical" evidence="1">
    <location>
        <begin position="107"/>
        <end position="125"/>
    </location>
</feature>
<dbReference type="PANTHER" id="PTHR37422">
    <property type="entry name" value="TEICHURONIC ACID BIOSYNTHESIS PROTEIN TUAE"/>
    <property type="match status" value="1"/>
</dbReference>
<keyword evidence="1" id="KW-0812">Transmembrane</keyword>
<dbReference type="PANTHER" id="PTHR37422:SF13">
    <property type="entry name" value="LIPOPOLYSACCHARIDE BIOSYNTHESIS PROTEIN PA4999-RELATED"/>
    <property type="match status" value="1"/>
</dbReference>
<dbReference type="AlphaFoldDB" id="A0A0R1S904"/>
<feature type="transmembrane region" description="Helical" evidence="1">
    <location>
        <begin position="67"/>
        <end position="87"/>
    </location>
</feature>
<organism evidence="2 3">
    <name type="scientific">Companilactobacillus versmoldensis DSM 14857 = KCTC 3814</name>
    <dbReference type="NCBI Taxonomy" id="1423815"/>
    <lineage>
        <taxon>Bacteria</taxon>
        <taxon>Bacillati</taxon>
        <taxon>Bacillota</taxon>
        <taxon>Bacilli</taxon>
        <taxon>Lactobacillales</taxon>
        <taxon>Lactobacillaceae</taxon>
        <taxon>Companilactobacillus</taxon>
    </lineage>
</organism>
<sequence length="465" mass="52769">MQSFIRRYSIFLMLYIVFQPVLDAITGVMTKANIDVTFGVLVRMLVMVVTVAFLLMYLLLNRNNKKGFIVIGYFVLLALMAVISLFVNYKQKELFVPSLELTTLAKSLYYPIMLLGYIYAFEELHHDGILNKYFPRVVFYAVNIISLVMIIAHFTGTGFSSYSYYNLGESGWFYAANELSAIVSISFPILVWYATDLLSKATRWYYWISVVLAIYSALLIGTKGSFIAIIFGSIMALLAALVQRIQRKGSIAHLNGMIVVMILTLVGIGVGYPTMSAVSKTNDLHEEMIQDKKQRAKTKKGLNKDQKAYVKTNKYVSYIFSGRTIYFENAAQNFSKATPAQKVFGMGYATSFKKVKQAKLVEMDYIDIIFQFGFLGGIVYLLPLIFSFIYLLILFFRHFKDMWSFKWAMLVSSVLLGFGMALLTGHVIEAPSVSIYFVTSLAFALYNAKLFNKNKKDPVELDVIE</sequence>
<feature type="transmembrane region" description="Helical" evidence="1">
    <location>
        <begin position="368"/>
        <end position="395"/>
    </location>
</feature>
<name>A0A0R1S904_9LACO</name>
<dbReference type="EMBL" id="AZFA01000036">
    <property type="protein sequence ID" value="KRL65472.1"/>
    <property type="molecule type" value="Genomic_DNA"/>
</dbReference>
<feature type="transmembrane region" description="Helical" evidence="1">
    <location>
        <begin position="137"/>
        <end position="159"/>
    </location>
</feature>
<feature type="transmembrane region" description="Helical" evidence="1">
    <location>
        <begin position="407"/>
        <end position="428"/>
    </location>
</feature>
<dbReference type="InterPro" id="IPR051533">
    <property type="entry name" value="WaaL-like"/>
</dbReference>
<feature type="transmembrane region" description="Helical" evidence="1">
    <location>
        <begin position="254"/>
        <end position="272"/>
    </location>
</feature>
<feature type="transmembrane region" description="Helical" evidence="1">
    <location>
        <begin position="36"/>
        <end position="60"/>
    </location>
</feature>
<evidence type="ECO:0000256" key="1">
    <source>
        <dbReference type="SAM" id="Phobius"/>
    </source>
</evidence>
<feature type="transmembrane region" description="Helical" evidence="1">
    <location>
        <begin position="204"/>
        <end position="220"/>
    </location>
</feature>
<dbReference type="RefSeq" id="WP_010624412.1">
    <property type="nucleotide sequence ID" value="NZ_BACR01000017.1"/>
</dbReference>
<evidence type="ECO:0000313" key="3">
    <source>
        <dbReference type="Proteomes" id="UP000051647"/>
    </source>
</evidence>
<keyword evidence="1" id="KW-1133">Transmembrane helix</keyword>
<evidence type="ECO:0008006" key="4">
    <source>
        <dbReference type="Google" id="ProtNLM"/>
    </source>
</evidence>
<gene>
    <name evidence="2" type="ORF">FC27_GL001579</name>
</gene>
<keyword evidence="1" id="KW-0472">Membrane</keyword>
<keyword evidence="3" id="KW-1185">Reference proteome</keyword>
<accession>A0A0R1S904</accession>
<feature type="transmembrane region" description="Helical" evidence="1">
    <location>
        <begin position="12"/>
        <end position="30"/>
    </location>
</feature>
<dbReference type="Proteomes" id="UP000051647">
    <property type="component" value="Unassembled WGS sequence"/>
</dbReference>
<dbReference type="Pfam" id="PF13425">
    <property type="entry name" value="O-antigen_lig"/>
    <property type="match status" value="1"/>
</dbReference>
<dbReference type="OrthoDB" id="2281244at2"/>
<dbReference type="InterPro" id="IPR049504">
    <property type="entry name" value="O-antigen_lig"/>
</dbReference>
<reference evidence="2 3" key="1">
    <citation type="journal article" date="2015" name="Genome Announc.">
        <title>Expanding the biotechnology potential of lactobacilli through comparative genomics of 213 strains and associated genera.</title>
        <authorList>
            <person name="Sun Z."/>
            <person name="Harris H.M."/>
            <person name="McCann A."/>
            <person name="Guo C."/>
            <person name="Argimon S."/>
            <person name="Zhang W."/>
            <person name="Yang X."/>
            <person name="Jeffery I.B."/>
            <person name="Cooney J.C."/>
            <person name="Kagawa T.F."/>
            <person name="Liu W."/>
            <person name="Song Y."/>
            <person name="Salvetti E."/>
            <person name="Wrobel A."/>
            <person name="Rasinkangas P."/>
            <person name="Parkhill J."/>
            <person name="Rea M.C."/>
            <person name="O'Sullivan O."/>
            <person name="Ritari J."/>
            <person name="Douillard F.P."/>
            <person name="Paul Ross R."/>
            <person name="Yang R."/>
            <person name="Briner A.E."/>
            <person name="Felis G.E."/>
            <person name="de Vos W.M."/>
            <person name="Barrangou R."/>
            <person name="Klaenhammer T.R."/>
            <person name="Caufield P.W."/>
            <person name="Cui Y."/>
            <person name="Zhang H."/>
            <person name="O'Toole P.W."/>
        </authorList>
    </citation>
    <scope>NUCLEOTIDE SEQUENCE [LARGE SCALE GENOMIC DNA]</scope>
    <source>
        <strain evidence="2 3">DSM 14857</strain>
    </source>
</reference>
<dbReference type="STRING" id="1423815.FC27_GL001579"/>
<dbReference type="eggNOG" id="COG0438">
    <property type="taxonomic scope" value="Bacteria"/>
</dbReference>